<gene>
    <name evidence="2" type="ORF">PC113_g6417</name>
    <name evidence="3" type="ORF">PC115_g5544</name>
    <name evidence="4" type="ORF">PC118_g5349</name>
    <name evidence="5" type="ORF">PC129_g3960</name>
</gene>
<evidence type="ECO:0000313" key="6">
    <source>
        <dbReference type="Proteomes" id="UP000697107"/>
    </source>
</evidence>
<dbReference type="Proteomes" id="UP000735874">
    <property type="component" value="Unassembled WGS sequence"/>
</dbReference>
<reference evidence="4" key="1">
    <citation type="submission" date="2018-10" db="EMBL/GenBank/DDBJ databases">
        <title>Effector identification in a new, highly contiguous assembly of the strawberry crown rot pathogen Phytophthora cactorum.</title>
        <authorList>
            <person name="Armitage A.D."/>
            <person name="Nellist C.F."/>
            <person name="Bates H."/>
            <person name="Vickerstaff R.J."/>
            <person name="Harrison R.J."/>
        </authorList>
    </citation>
    <scope>NUCLEOTIDE SEQUENCE</scope>
    <source>
        <strain evidence="2">15-7</strain>
        <strain evidence="3">4032</strain>
        <strain evidence="4">P415</strain>
        <strain evidence="5">P421</strain>
    </source>
</reference>
<feature type="region of interest" description="Disordered" evidence="1">
    <location>
        <begin position="17"/>
        <end position="43"/>
    </location>
</feature>
<dbReference type="VEuPathDB" id="FungiDB:PC110_g3151"/>
<dbReference type="Proteomes" id="UP000697107">
    <property type="component" value="Unassembled WGS sequence"/>
</dbReference>
<dbReference type="EMBL" id="RCMV01000084">
    <property type="protein sequence ID" value="KAG3225411.1"/>
    <property type="molecule type" value="Genomic_DNA"/>
</dbReference>
<evidence type="ECO:0000313" key="3">
    <source>
        <dbReference type="EMBL" id="KAG2933204.1"/>
    </source>
</evidence>
<evidence type="ECO:0000256" key="1">
    <source>
        <dbReference type="SAM" id="MobiDB-lite"/>
    </source>
</evidence>
<dbReference type="EMBL" id="RCML01000109">
    <property type="protein sequence ID" value="KAG2990944.1"/>
    <property type="molecule type" value="Genomic_DNA"/>
</dbReference>
<protein>
    <recommendedName>
        <fullName evidence="7">BZIP domain-containing protein</fullName>
    </recommendedName>
</protein>
<sequence>MQSITSNEDDARLVVTATMRPELPAPTKKKKTGKARALSTERSRQCRERQKLYSENLEAVVRALHTEVRDLEILRSLRREQCLQLRGSVSGSLAKIVREYMTVFRHGMPAPTVEAATAGIKRALPVVAYQPSPDAQCEFLNCIMDPYVEVFDWCGRFVLGASTLLNGWTAWAAWHDSLSFELVDIDVVDTEDTLAVTTKANLRVRVSQKTIEQLFPHILGNQLLCNKLLGQEICYPIRDTFFFASNKRIIKYMCDLDFTDALLPVAGDYETVLFLMSPPDQASLNDLAVRTSPGDLAENSLDVEFLLSEDDSPVGS</sequence>
<evidence type="ECO:0008006" key="7">
    <source>
        <dbReference type="Google" id="ProtNLM"/>
    </source>
</evidence>
<evidence type="ECO:0000313" key="4">
    <source>
        <dbReference type="EMBL" id="KAG2990944.1"/>
    </source>
</evidence>
<organism evidence="4 6">
    <name type="scientific">Phytophthora cactorum</name>
    <dbReference type="NCBI Taxonomy" id="29920"/>
    <lineage>
        <taxon>Eukaryota</taxon>
        <taxon>Sar</taxon>
        <taxon>Stramenopiles</taxon>
        <taxon>Oomycota</taxon>
        <taxon>Peronosporomycetes</taxon>
        <taxon>Peronosporales</taxon>
        <taxon>Peronosporaceae</taxon>
        <taxon>Phytophthora</taxon>
    </lineage>
</organism>
<evidence type="ECO:0000313" key="2">
    <source>
        <dbReference type="EMBL" id="KAG2862321.1"/>
    </source>
</evidence>
<accession>A0A8T1GCF2</accession>
<comment type="caution">
    <text evidence="4">The sequence shown here is derived from an EMBL/GenBank/DDBJ whole genome shotgun (WGS) entry which is preliminary data.</text>
</comment>
<proteinExistence type="predicted"/>
<dbReference type="AlphaFoldDB" id="A0A8T1GCF2"/>
<dbReference type="EMBL" id="RCMI01000116">
    <property type="protein sequence ID" value="KAG2933204.1"/>
    <property type="molecule type" value="Genomic_DNA"/>
</dbReference>
<dbReference type="EMBL" id="RCMG01000132">
    <property type="protein sequence ID" value="KAG2862321.1"/>
    <property type="molecule type" value="Genomic_DNA"/>
</dbReference>
<dbReference type="Proteomes" id="UP000774804">
    <property type="component" value="Unassembled WGS sequence"/>
</dbReference>
<dbReference type="Proteomes" id="UP000760860">
    <property type="component" value="Unassembled WGS sequence"/>
</dbReference>
<name>A0A8T1GCF2_9STRA</name>
<evidence type="ECO:0000313" key="5">
    <source>
        <dbReference type="EMBL" id="KAG3225411.1"/>
    </source>
</evidence>